<reference evidence="3" key="1">
    <citation type="journal article" date="2015" name="Proc. Natl. Acad. Sci. U.S.A.">
        <title>Genome sequencing of adzuki bean (Vigna angularis) provides insight into high starch and low fat accumulation and domestication.</title>
        <authorList>
            <person name="Yang K."/>
            <person name="Tian Z."/>
            <person name="Chen C."/>
            <person name="Luo L."/>
            <person name="Zhao B."/>
            <person name="Wang Z."/>
            <person name="Yu L."/>
            <person name="Li Y."/>
            <person name="Sun Y."/>
            <person name="Li W."/>
            <person name="Chen Y."/>
            <person name="Li Y."/>
            <person name="Zhang Y."/>
            <person name="Ai D."/>
            <person name="Zhao J."/>
            <person name="Shang C."/>
            <person name="Ma Y."/>
            <person name="Wu B."/>
            <person name="Wang M."/>
            <person name="Gao L."/>
            <person name="Sun D."/>
            <person name="Zhang P."/>
            <person name="Guo F."/>
            <person name="Wang W."/>
            <person name="Li Y."/>
            <person name="Wang J."/>
            <person name="Varshney R.K."/>
            <person name="Wang J."/>
            <person name="Ling H.Q."/>
            <person name="Wan P."/>
        </authorList>
    </citation>
    <scope>NUCLEOTIDE SEQUENCE</scope>
    <source>
        <strain evidence="3">cv. Jingnong 6</strain>
    </source>
</reference>
<name>A0A0L9TKQ6_PHAAN</name>
<evidence type="ECO:0000313" key="3">
    <source>
        <dbReference type="Proteomes" id="UP000053144"/>
    </source>
</evidence>
<dbReference type="Gramene" id="KOM31173">
    <property type="protein sequence ID" value="KOM31173"/>
    <property type="gene ID" value="LR48_Vigan01g072800"/>
</dbReference>
<organism evidence="2 3">
    <name type="scientific">Phaseolus angularis</name>
    <name type="common">Azuki bean</name>
    <name type="synonym">Vigna angularis</name>
    <dbReference type="NCBI Taxonomy" id="3914"/>
    <lineage>
        <taxon>Eukaryota</taxon>
        <taxon>Viridiplantae</taxon>
        <taxon>Streptophyta</taxon>
        <taxon>Embryophyta</taxon>
        <taxon>Tracheophyta</taxon>
        <taxon>Spermatophyta</taxon>
        <taxon>Magnoliopsida</taxon>
        <taxon>eudicotyledons</taxon>
        <taxon>Gunneridae</taxon>
        <taxon>Pentapetalae</taxon>
        <taxon>rosids</taxon>
        <taxon>fabids</taxon>
        <taxon>Fabales</taxon>
        <taxon>Fabaceae</taxon>
        <taxon>Papilionoideae</taxon>
        <taxon>50 kb inversion clade</taxon>
        <taxon>NPAAA clade</taxon>
        <taxon>indigoferoid/millettioid clade</taxon>
        <taxon>Phaseoleae</taxon>
        <taxon>Vigna</taxon>
    </lineage>
</organism>
<gene>
    <name evidence="2" type="ORF">LR48_Vigan01g072800</name>
</gene>
<accession>A0A0L9TKQ6</accession>
<proteinExistence type="predicted"/>
<evidence type="ECO:0000313" key="2">
    <source>
        <dbReference type="EMBL" id="KOM31173.1"/>
    </source>
</evidence>
<dbReference type="Proteomes" id="UP000053144">
    <property type="component" value="Chromosome 1"/>
</dbReference>
<dbReference type="AlphaFoldDB" id="A0A0L9TKQ6"/>
<feature type="compositionally biased region" description="Low complexity" evidence="1">
    <location>
        <begin position="190"/>
        <end position="203"/>
    </location>
</feature>
<feature type="region of interest" description="Disordered" evidence="1">
    <location>
        <begin position="169"/>
        <end position="218"/>
    </location>
</feature>
<protein>
    <submittedName>
        <fullName evidence="2">Uncharacterized protein</fullName>
    </submittedName>
</protein>
<evidence type="ECO:0000256" key="1">
    <source>
        <dbReference type="SAM" id="MobiDB-lite"/>
    </source>
</evidence>
<sequence>MINVEEGPSLALRKIRSAQNGLETENYLKRNANLQFNSKNSFNFEVNPKGDPKPSYIALGVSLESGIKRCGTSSLKEEFSMILSQVRSEHGSAPTPDDASNAEDDIRRTQCWVDIVGGKKKGRIYGAGQLTTNYTSSRGGTLKHQPSSSTTIAGKAVVRLTHALEQRDQEITGSVHYPSDPATTLPQQPTSVQLSSVQLTSVQPTPVQPSIEEQDDEDHSDGLFGWIRNTIVPEICLELTEGFTEGFSPSEISEGLWPSIITEGLCPSLDVLLLPCARDKSSNLFMLSLETRHAIIDAV</sequence>
<dbReference type="EMBL" id="CM003371">
    <property type="protein sequence ID" value="KOM31173.1"/>
    <property type="molecule type" value="Genomic_DNA"/>
</dbReference>